<reference evidence="1 2" key="1">
    <citation type="journal article" date="2019" name="Emerg. Microbes Infect.">
        <title>Comprehensive subspecies identification of 175 nontuberculous mycobacteria species based on 7547 genomic profiles.</title>
        <authorList>
            <person name="Matsumoto Y."/>
            <person name="Kinjo T."/>
            <person name="Motooka D."/>
            <person name="Nabeya D."/>
            <person name="Jung N."/>
            <person name="Uechi K."/>
            <person name="Horii T."/>
            <person name="Iida T."/>
            <person name="Fujita J."/>
            <person name="Nakamura S."/>
        </authorList>
    </citation>
    <scope>NUCLEOTIDE SEQUENCE [LARGE SCALE GENOMIC DNA]</scope>
    <source>
        <strain evidence="1 2">JCM 16367</strain>
    </source>
</reference>
<dbReference type="Proteomes" id="UP000466894">
    <property type="component" value="Chromosome"/>
</dbReference>
<evidence type="ECO:0000313" key="1">
    <source>
        <dbReference type="EMBL" id="BBY04870.1"/>
    </source>
</evidence>
<dbReference type="RefSeq" id="WP_179961769.1">
    <property type="nucleotide sequence ID" value="NZ_AP022583.1"/>
</dbReference>
<protein>
    <submittedName>
        <fullName evidence="1">Uncharacterized protein</fullName>
    </submittedName>
</protein>
<gene>
    <name evidence="1" type="ORF">MNVI_01880</name>
</gene>
<sequence>MPNGPANAVTADELCDVVGKYWVIDEIKPARLYASAPQGATDLSALMGADFKDEPDGRVSVAGWLLSAHLG</sequence>
<evidence type="ECO:0000313" key="2">
    <source>
        <dbReference type="Proteomes" id="UP000466894"/>
    </source>
</evidence>
<name>A0A7I7P8A3_9MYCO</name>
<proteinExistence type="predicted"/>
<dbReference type="KEGG" id="mnv:MNVI_01880"/>
<dbReference type="AlphaFoldDB" id="A0A7I7P8A3"/>
<organism evidence="1 2">
    <name type="scientific">Mycobacterium noviomagense</name>
    <dbReference type="NCBI Taxonomy" id="459858"/>
    <lineage>
        <taxon>Bacteria</taxon>
        <taxon>Bacillati</taxon>
        <taxon>Actinomycetota</taxon>
        <taxon>Actinomycetes</taxon>
        <taxon>Mycobacteriales</taxon>
        <taxon>Mycobacteriaceae</taxon>
        <taxon>Mycobacterium</taxon>
    </lineage>
</organism>
<dbReference type="EMBL" id="AP022583">
    <property type="protein sequence ID" value="BBY04870.1"/>
    <property type="molecule type" value="Genomic_DNA"/>
</dbReference>
<accession>A0A7I7P8A3</accession>